<accession>A0A8J1Y7L9</accession>
<dbReference type="InterPro" id="IPR029731">
    <property type="entry name" value="OSGIN1/2"/>
</dbReference>
<dbReference type="PANTHER" id="PTHR15192:SF8">
    <property type="entry name" value="FAD_NAD(P)-BINDING DOMAIN-CONTAINING PROTEIN"/>
    <property type="match status" value="1"/>
</dbReference>
<dbReference type="PRINTS" id="PR00368">
    <property type="entry name" value="FADPNR"/>
</dbReference>
<dbReference type="OrthoDB" id="412005at2759"/>
<dbReference type="Proteomes" id="UP000749559">
    <property type="component" value="Unassembled WGS sequence"/>
</dbReference>
<dbReference type="Pfam" id="PF07992">
    <property type="entry name" value="Pyr_redox_2"/>
    <property type="match status" value="1"/>
</dbReference>
<sequence length="495" mass="55352">MATTTMASHGHYIAEKRVKYTEVVVIGNGPSALTLSYLLAGNRCYYNGNPHPNEFLGYKLDENRDQSLIEQDLEYLSAGLEGRSSNPVAILFDNLTHPDADFGTELPSLLEWKKHEEQAIPHVVLGRGPPGGAWQMMEGSMQTLSLGNWMELPGLPFKQWLADHRISTPVLLNNKSSKHDRASMNDVKNYYEAYVSENKLEKYFQNNTIVTSVQRVVNRDEHEIDSESGEVMSSSCNGQIWEVRGYHLNEEMCMGFCYRSRNVVIATGTYDIPNKLGLPGENQHEYILHSIAELEKVIESGELRPDSSPLAVVGAGLSAADGILTAKSMGIPVKHICRRHCDDPMLIYNKLPSALYPEYHQVLRMMKNEEKHEGYECFPKHRILDLMQDNKILISGDGSPCDRILEVSYLLVLIGSRPDLSFLPNEGKDLGIVPNCAIHCKHNPIDVDPYSYQSVHEPGLFAMGPIVGDNFVRFLRGGALGIASTLYKNQSSDKL</sequence>
<comment type="caution">
    <text evidence="1">The sequence shown here is derived from an EMBL/GenBank/DDBJ whole genome shotgun (WGS) entry which is preliminary data.</text>
</comment>
<evidence type="ECO:0000313" key="2">
    <source>
        <dbReference type="Proteomes" id="UP000749559"/>
    </source>
</evidence>
<dbReference type="AlphaFoldDB" id="A0A8J1Y7L9"/>
<dbReference type="GO" id="GO:0016491">
    <property type="term" value="F:oxidoreductase activity"/>
    <property type="evidence" value="ECO:0007669"/>
    <property type="project" value="InterPro"/>
</dbReference>
<dbReference type="PANTHER" id="PTHR15192">
    <property type="entry name" value="PROTEIN CBG05349"/>
    <property type="match status" value="1"/>
</dbReference>
<organism evidence="1 2">
    <name type="scientific">Owenia fusiformis</name>
    <name type="common">Polychaete worm</name>
    <dbReference type="NCBI Taxonomy" id="6347"/>
    <lineage>
        <taxon>Eukaryota</taxon>
        <taxon>Metazoa</taxon>
        <taxon>Spiralia</taxon>
        <taxon>Lophotrochozoa</taxon>
        <taxon>Annelida</taxon>
        <taxon>Polychaeta</taxon>
        <taxon>Sedentaria</taxon>
        <taxon>Canalipalpata</taxon>
        <taxon>Sabellida</taxon>
        <taxon>Oweniida</taxon>
        <taxon>Oweniidae</taxon>
        <taxon>Owenia</taxon>
    </lineage>
</organism>
<dbReference type="EMBL" id="CAIIXF020000003">
    <property type="protein sequence ID" value="CAH1780134.1"/>
    <property type="molecule type" value="Genomic_DNA"/>
</dbReference>
<name>A0A8J1Y7L9_OWEFU</name>
<dbReference type="InterPro" id="IPR036188">
    <property type="entry name" value="FAD/NAD-bd_sf"/>
</dbReference>
<evidence type="ECO:0000313" key="1">
    <source>
        <dbReference type="EMBL" id="CAH1780134.1"/>
    </source>
</evidence>
<dbReference type="SUPFAM" id="SSF51905">
    <property type="entry name" value="FAD/NAD(P)-binding domain"/>
    <property type="match status" value="1"/>
</dbReference>
<protein>
    <submittedName>
        <fullName evidence="1">Uncharacterized protein</fullName>
    </submittedName>
</protein>
<dbReference type="InterPro" id="IPR023753">
    <property type="entry name" value="FAD/NAD-binding_dom"/>
</dbReference>
<gene>
    <name evidence="1" type="ORF">OFUS_LOCUS6864</name>
</gene>
<proteinExistence type="predicted"/>
<reference evidence="1" key="1">
    <citation type="submission" date="2022-03" db="EMBL/GenBank/DDBJ databases">
        <authorList>
            <person name="Martin C."/>
        </authorList>
    </citation>
    <scope>NUCLEOTIDE SEQUENCE</scope>
</reference>
<dbReference type="Gene3D" id="3.50.50.60">
    <property type="entry name" value="FAD/NAD(P)-binding domain"/>
    <property type="match status" value="1"/>
</dbReference>
<keyword evidence="2" id="KW-1185">Reference proteome</keyword>